<dbReference type="EMBL" id="ML769506">
    <property type="protein sequence ID" value="KAE9396932.1"/>
    <property type="molecule type" value="Genomic_DNA"/>
</dbReference>
<proteinExistence type="predicted"/>
<protein>
    <submittedName>
        <fullName evidence="1">Uncharacterized protein</fullName>
    </submittedName>
</protein>
<organism evidence="1 2">
    <name type="scientific">Gymnopus androsaceus JB14</name>
    <dbReference type="NCBI Taxonomy" id="1447944"/>
    <lineage>
        <taxon>Eukaryota</taxon>
        <taxon>Fungi</taxon>
        <taxon>Dikarya</taxon>
        <taxon>Basidiomycota</taxon>
        <taxon>Agaricomycotina</taxon>
        <taxon>Agaricomycetes</taxon>
        <taxon>Agaricomycetidae</taxon>
        <taxon>Agaricales</taxon>
        <taxon>Marasmiineae</taxon>
        <taxon>Omphalotaceae</taxon>
        <taxon>Gymnopus</taxon>
    </lineage>
</organism>
<dbReference type="AlphaFoldDB" id="A0A6A4HEQ5"/>
<dbReference type="OrthoDB" id="3005621at2759"/>
<gene>
    <name evidence="1" type="ORF">BT96DRAFT_823986</name>
</gene>
<keyword evidence="2" id="KW-1185">Reference proteome</keyword>
<reference evidence="1" key="1">
    <citation type="journal article" date="2019" name="Environ. Microbiol.">
        <title>Fungal ecological strategies reflected in gene transcription - a case study of two litter decomposers.</title>
        <authorList>
            <person name="Barbi F."/>
            <person name="Kohler A."/>
            <person name="Barry K."/>
            <person name="Baskaran P."/>
            <person name="Daum C."/>
            <person name="Fauchery L."/>
            <person name="Ihrmark K."/>
            <person name="Kuo A."/>
            <person name="LaButti K."/>
            <person name="Lipzen A."/>
            <person name="Morin E."/>
            <person name="Grigoriev I.V."/>
            <person name="Henrissat B."/>
            <person name="Lindahl B."/>
            <person name="Martin F."/>
        </authorList>
    </citation>
    <scope>NUCLEOTIDE SEQUENCE</scope>
    <source>
        <strain evidence="1">JB14</strain>
    </source>
</reference>
<dbReference type="Proteomes" id="UP000799118">
    <property type="component" value="Unassembled WGS sequence"/>
</dbReference>
<name>A0A6A4HEQ5_9AGAR</name>
<accession>A0A6A4HEQ5</accession>
<sequence length="189" mass="20858">MASLTPRSEQFHLSLAWTMLHNAIIGAVSIEHPYFKAFLEGLKLPCKNSFNLSEIAHSYLGEVSGFVVDLMSATIKSFQDLRLIVREDISEGEKRALNDAFSASGPQYQDASFSALFQEFLEGVGAPSAGMLDAVKDRYEPSVASTLENLNQPAYRMKMFCWAASGAPRVMPDEDPIKASACFLLHFLL</sequence>
<evidence type="ECO:0000313" key="1">
    <source>
        <dbReference type="EMBL" id="KAE9396932.1"/>
    </source>
</evidence>
<evidence type="ECO:0000313" key="2">
    <source>
        <dbReference type="Proteomes" id="UP000799118"/>
    </source>
</evidence>